<evidence type="ECO:0000256" key="6">
    <source>
        <dbReference type="ARBA" id="ARBA00022741"/>
    </source>
</evidence>
<dbReference type="InterPro" id="IPR040064">
    <property type="entry name" value="MoaA-like"/>
</dbReference>
<feature type="domain" description="Radical SAM core" evidence="13">
    <location>
        <begin position="4"/>
        <end position="225"/>
    </location>
</feature>
<dbReference type="NCBIfam" id="TIGR02666">
    <property type="entry name" value="moaA"/>
    <property type="match status" value="1"/>
</dbReference>
<keyword evidence="5" id="KW-0479">Metal-binding</keyword>
<dbReference type="EC" id="4.1.99.22" evidence="2"/>
<keyword evidence="3" id="KW-0004">4Fe-4S</keyword>
<evidence type="ECO:0000256" key="11">
    <source>
        <dbReference type="ARBA" id="ARBA00023239"/>
    </source>
</evidence>
<dbReference type="SFLD" id="SFLDG01386">
    <property type="entry name" value="main_SPASM_domain-containing"/>
    <property type="match status" value="1"/>
</dbReference>
<evidence type="ECO:0000313" key="15">
    <source>
        <dbReference type="Proteomes" id="UP000254337"/>
    </source>
</evidence>
<dbReference type="Gene3D" id="3.20.20.70">
    <property type="entry name" value="Aldolase class I"/>
    <property type="match status" value="1"/>
</dbReference>
<sequence length="321" mass="35005">MIDTFGRRIDYLRISITDRCNMRCRYCMPDGISSVGHGDVLHYEEIMEICRAALRVGITKFKVTGGEPFVRKGAVGFIRELRSLPGVESVTVTTNGWLLAQVVPELRRIGVNGVNISLDSLNRVQYRAITGVDALPEVLQALRQCAASGLPTKINAVLLAETKEQLAPLTRLAEELPVDVRFIELMPIGCGAYQQGGSADEALAVLRGAYPDLAPLSVRRGNGPAAYYASRRLKGYIGMIAANSHVFCRQCNRLRLTSTGFLKPCLCYDNGVDLRAVVRSGQGEGLLAQAIEQAILRKPARHCFGQGQAVTERKAMNEIGG</sequence>
<evidence type="ECO:0000256" key="4">
    <source>
        <dbReference type="ARBA" id="ARBA00022691"/>
    </source>
</evidence>
<evidence type="ECO:0000256" key="10">
    <source>
        <dbReference type="ARBA" id="ARBA00023150"/>
    </source>
</evidence>
<keyword evidence="11" id="KW-0456">Lyase</keyword>
<evidence type="ECO:0000256" key="3">
    <source>
        <dbReference type="ARBA" id="ARBA00022485"/>
    </source>
</evidence>
<dbReference type="GO" id="GO:0061799">
    <property type="term" value="F:cyclic pyranopterin monophosphate synthase activity"/>
    <property type="evidence" value="ECO:0007669"/>
    <property type="project" value="TreeGrafter"/>
</dbReference>
<evidence type="ECO:0000256" key="12">
    <source>
        <dbReference type="ARBA" id="ARBA00048697"/>
    </source>
</evidence>
<keyword evidence="8" id="KW-0411">Iron-sulfur</keyword>
<dbReference type="SFLD" id="SFLDG01383">
    <property type="entry name" value="cyclic_pyranopterin_phosphate"/>
    <property type="match status" value="1"/>
</dbReference>
<evidence type="ECO:0000256" key="9">
    <source>
        <dbReference type="ARBA" id="ARBA00023134"/>
    </source>
</evidence>
<reference evidence="14 15" key="1">
    <citation type="submission" date="2018-05" db="EMBL/GenBank/DDBJ databases">
        <title>Complete genome sequence of Megasphaera sp. AJH120T, isolated from the ceca of a chicken.</title>
        <authorList>
            <person name="Maki J."/>
            <person name="Looft T."/>
        </authorList>
    </citation>
    <scope>NUCLEOTIDE SEQUENCE [LARGE SCALE GENOMIC DNA]</scope>
    <source>
        <strain evidence="14 15">AJH120</strain>
    </source>
</reference>
<dbReference type="InterPro" id="IPR000385">
    <property type="entry name" value="MoaA_NifB_PqqE_Fe-S-bd_CS"/>
</dbReference>
<dbReference type="PROSITE" id="PS51918">
    <property type="entry name" value="RADICAL_SAM"/>
    <property type="match status" value="1"/>
</dbReference>
<evidence type="ECO:0000256" key="8">
    <source>
        <dbReference type="ARBA" id="ARBA00023014"/>
    </source>
</evidence>
<dbReference type="UniPathway" id="UPA00344"/>
<dbReference type="SMART" id="SM00729">
    <property type="entry name" value="Elp3"/>
    <property type="match status" value="1"/>
</dbReference>
<dbReference type="InterPro" id="IPR013785">
    <property type="entry name" value="Aldolase_TIM"/>
</dbReference>
<gene>
    <name evidence="14" type="primary">moaA</name>
    <name evidence="14" type="ORF">DKB62_04665</name>
</gene>
<keyword evidence="4" id="KW-0949">S-adenosyl-L-methionine</keyword>
<dbReference type="InterPro" id="IPR058240">
    <property type="entry name" value="rSAM_sf"/>
</dbReference>
<dbReference type="SFLD" id="SFLDS00029">
    <property type="entry name" value="Radical_SAM"/>
    <property type="match status" value="1"/>
</dbReference>
<name>A0A346AYH4_9FIRM</name>
<dbReference type="RefSeq" id="WP_087477889.1">
    <property type="nucleotide sequence ID" value="NZ_CP029462.1"/>
</dbReference>
<evidence type="ECO:0000256" key="1">
    <source>
        <dbReference type="ARBA" id="ARBA00001966"/>
    </source>
</evidence>
<dbReference type="InterPro" id="IPR007197">
    <property type="entry name" value="rSAM"/>
</dbReference>
<keyword evidence="7" id="KW-0408">Iron</keyword>
<dbReference type="InterPro" id="IPR013483">
    <property type="entry name" value="MoaA"/>
</dbReference>
<comment type="cofactor">
    <cofactor evidence="1">
        <name>[4Fe-4S] cluster</name>
        <dbReference type="ChEBI" id="CHEBI:49883"/>
    </cofactor>
</comment>
<evidence type="ECO:0000256" key="7">
    <source>
        <dbReference type="ARBA" id="ARBA00023004"/>
    </source>
</evidence>
<dbReference type="OrthoDB" id="9763993at2"/>
<dbReference type="GO" id="GO:0051539">
    <property type="term" value="F:4 iron, 4 sulfur cluster binding"/>
    <property type="evidence" value="ECO:0007669"/>
    <property type="project" value="UniProtKB-KW"/>
</dbReference>
<keyword evidence="10" id="KW-0501">Molybdenum cofactor biosynthesis</keyword>
<dbReference type="KEGG" id="meg:DKB62_04665"/>
<dbReference type="PANTHER" id="PTHR22960">
    <property type="entry name" value="MOLYBDOPTERIN COFACTOR SYNTHESIS PROTEIN A"/>
    <property type="match status" value="1"/>
</dbReference>
<dbReference type="CDD" id="cd21117">
    <property type="entry name" value="Twitch_MoaA"/>
    <property type="match status" value="1"/>
</dbReference>
<keyword evidence="15" id="KW-1185">Reference proteome</keyword>
<protein>
    <recommendedName>
        <fullName evidence="2">GTP 3',8-cyclase</fullName>
        <ecNumber evidence="2">4.1.99.22</ecNumber>
    </recommendedName>
</protein>
<evidence type="ECO:0000259" key="13">
    <source>
        <dbReference type="PROSITE" id="PS51918"/>
    </source>
</evidence>
<dbReference type="CDD" id="cd01335">
    <property type="entry name" value="Radical_SAM"/>
    <property type="match status" value="1"/>
</dbReference>
<dbReference type="InterPro" id="IPR010505">
    <property type="entry name" value="MoaA_twitch"/>
</dbReference>
<evidence type="ECO:0000313" key="14">
    <source>
        <dbReference type="EMBL" id="AXL20917.1"/>
    </source>
</evidence>
<dbReference type="InterPro" id="IPR050105">
    <property type="entry name" value="MoCo_biosynth_MoaA/MoaC"/>
</dbReference>
<dbReference type="SUPFAM" id="SSF102114">
    <property type="entry name" value="Radical SAM enzymes"/>
    <property type="match status" value="1"/>
</dbReference>
<comment type="catalytic activity">
    <reaction evidence="12">
        <text>GTP + AH2 + S-adenosyl-L-methionine = (8S)-3',8-cyclo-7,8-dihydroguanosine 5'-triphosphate + 5'-deoxyadenosine + L-methionine + A + H(+)</text>
        <dbReference type="Rhea" id="RHEA:49576"/>
        <dbReference type="ChEBI" id="CHEBI:13193"/>
        <dbReference type="ChEBI" id="CHEBI:15378"/>
        <dbReference type="ChEBI" id="CHEBI:17319"/>
        <dbReference type="ChEBI" id="CHEBI:17499"/>
        <dbReference type="ChEBI" id="CHEBI:37565"/>
        <dbReference type="ChEBI" id="CHEBI:57844"/>
        <dbReference type="ChEBI" id="CHEBI:59789"/>
        <dbReference type="ChEBI" id="CHEBI:131766"/>
        <dbReference type="EC" id="4.1.99.22"/>
    </reaction>
</comment>
<dbReference type="Pfam" id="PF06463">
    <property type="entry name" value="Mob_synth_C"/>
    <property type="match status" value="1"/>
</dbReference>
<dbReference type="Pfam" id="PF04055">
    <property type="entry name" value="Radical_SAM"/>
    <property type="match status" value="1"/>
</dbReference>
<evidence type="ECO:0000256" key="2">
    <source>
        <dbReference type="ARBA" id="ARBA00012167"/>
    </source>
</evidence>
<dbReference type="EMBL" id="CP029462">
    <property type="protein sequence ID" value="AXL20917.1"/>
    <property type="molecule type" value="Genomic_DNA"/>
</dbReference>
<evidence type="ECO:0000256" key="5">
    <source>
        <dbReference type="ARBA" id="ARBA00022723"/>
    </source>
</evidence>
<dbReference type="PANTHER" id="PTHR22960:SF0">
    <property type="entry name" value="MOLYBDENUM COFACTOR BIOSYNTHESIS PROTEIN 1"/>
    <property type="match status" value="1"/>
</dbReference>
<dbReference type="GO" id="GO:0061798">
    <property type="term" value="F:GTP 3',8'-cyclase activity"/>
    <property type="evidence" value="ECO:0007669"/>
    <property type="project" value="UniProtKB-EC"/>
</dbReference>
<organism evidence="14 15">
    <name type="scientific">Megasphaera stantonii</name>
    <dbReference type="NCBI Taxonomy" id="2144175"/>
    <lineage>
        <taxon>Bacteria</taxon>
        <taxon>Bacillati</taxon>
        <taxon>Bacillota</taxon>
        <taxon>Negativicutes</taxon>
        <taxon>Veillonellales</taxon>
        <taxon>Veillonellaceae</taxon>
        <taxon>Megasphaera</taxon>
    </lineage>
</organism>
<dbReference type="Proteomes" id="UP000254337">
    <property type="component" value="Chromosome"/>
</dbReference>
<dbReference type="SFLD" id="SFLDG01067">
    <property type="entry name" value="SPASM/twitch_domain_containing"/>
    <property type="match status" value="1"/>
</dbReference>
<accession>A0A346AYH4</accession>
<dbReference type="PROSITE" id="PS01305">
    <property type="entry name" value="MOAA_NIFB_PQQE"/>
    <property type="match status" value="1"/>
</dbReference>
<dbReference type="GO" id="GO:0005525">
    <property type="term" value="F:GTP binding"/>
    <property type="evidence" value="ECO:0007669"/>
    <property type="project" value="UniProtKB-KW"/>
</dbReference>
<dbReference type="GO" id="GO:0046872">
    <property type="term" value="F:metal ion binding"/>
    <property type="evidence" value="ECO:0007669"/>
    <property type="project" value="UniProtKB-KW"/>
</dbReference>
<dbReference type="GO" id="GO:0006777">
    <property type="term" value="P:Mo-molybdopterin cofactor biosynthetic process"/>
    <property type="evidence" value="ECO:0007669"/>
    <property type="project" value="UniProtKB-KW"/>
</dbReference>
<dbReference type="AlphaFoldDB" id="A0A346AYH4"/>
<keyword evidence="6" id="KW-0547">Nucleotide-binding</keyword>
<keyword evidence="9" id="KW-0342">GTP-binding</keyword>
<proteinExistence type="predicted"/>
<dbReference type="InterPro" id="IPR006638">
    <property type="entry name" value="Elp3/MiaA/NifB-like_rSAM"/>
</dbReference>